<accession>A0A8X6XYD5</accession>
<protein>
    <submittedName>
        <fullName evidence="1">Uncharacterized protein</fullName>
    </submittedName>
</protein>
<gene>
    <name evidence="1" type="ORF">TNIN_396001</name>
</gene>
<comment type="caution">
    <text evidence="1">The sequence shown here is derived from an EMBL/GenBank/DDBJ whole genome shotgun (WGS) entry which is preliminary data.</text>
</comment>
<evidence type="ECO:0000313" key="1">
    <source>
        <dbReference type="EMBL" id="GFY62288.1"/>
    </source>
</evidence>
<proteinExistence type="predicted"/>
<dbReference type="EMBL" id="BMAV01014165">
    <property type="protein sequence ID" value="GFY62288.1"/>
    <property type="molecule type" value="Genomic_DNA"/>
</dbReference>
<organism evidence="1 2">
    <name type="scientific">Trichonephila inaurata madagascariensis</name>
    <dbReference type="NCBI Taxonomy" id="2747483"/>
    <lineage>
        <taxon>Eukaryota</taxon>
        <taxon>Metazoa</taxon>
        <taxon>Ecdysozoa</taxon>
        <taxon>Arthropoda</taxon>
        <taxon>Chelicerata</taxon>
        <taxon>Arachnida</taxon>
        <taxon>Araneae</taxon>
        <taxon>Araneomorphae</taxon>
        <taxon>Entelegynae</taxon>
        <taxon>Araneoidea</taxon>
        <taxon>Nephilidae</taxon>
        <taxon>Trichonephila</taxon>
        <taxon>Trichonephila inaurata</taxon>
    </lineage>
</organism>
<name>A0A8X6XYD5_9ARAC</name>
<reference evidence="1" key="1">
    <citation type="submission" date="2020-08" db="EMBL/GenBank/DDBJ databases">
        <title>Multicomponent nature underlies the extraordinary mechanical properties of spider dragline silk.</title>
        <authorList>
            <person name="Kono N."/>
            <person name="Nakamura H."/>
            <person name="Mori M."/>
            <person name="Yoshida Y."/>
            <person name="Ohtoshi R."/>
            <person name="Malay A.D."/>
            <person name="Moran D.A.P."/>
            <person name="Tomita M."/>
            <person name="Numata K."/>
            <person name="Arakawa K."/>
        </authorList>
    </citation>
    <scope>NUCLEOTIDE SEQUENCE</scope>
</reference>
<keyword evidence="2" id="KW-1185">Reference proteome</keyword>
<sequence length="108" mass="12404">MLSEIQSSTFRRKKMMFQGDLQARVFKVKEGERKVGSNPITSLATRSENVRLYCPKRHSPTTKWKLRKSNEMEAPTENQIKSSVCAVSSFCRSYATQLVSQIADERNE</sequence>
<evidence type="ECO:0000313" key="2">
    <source>
        <dbReference type="Proteomes" id="UP000886998"/>
    </source>
</evidence>
<dbReference type="Proteomes" id="UP000886998">
    <property type="component" value="Unassembled WGS sequence"/>
</dbReference>
<dbReference type="AlphaFoldDB" id="A0A8X6XYD5"/>